<dbReference type="AlphaFoldDB" id="A0ABD0LMK8"/>
<dbReference type="FunFam" id="3.40.30.10:FF:000127">
    <property type="entry name" value="NADH dehydrogenase [ubiquinone] 1 alpha subcomplex subunit 2"/>
    <property type="match status" value="1"/>
</dbReference>
<dbReference type="PANTHER" id="PTHR12878:SF0">
    <property type="entry name" value="NADH DEHYDROGENASE [UBIQUINONE] 1 ALPHA SUBCOMPLEX SUBUNIT 2"/>
    <property type="match status" value="1"/>
</dbReference>
<dbReference type="SMART" id="SM00916">
    <property type="entry name" value="L51_S25_CI-B8"/>
    <property type="match status" value="1"/>
</dbReference>
<dbReference type="GO" id="GO:0005743">
    <property type="term" value="C:mitochondrial inner membrane"/>
    <property type="evidence" value="ECO:0007669"/>
    <property type="project" value="UniProtKB-SubCell"/>
</dbReference>
<gene>
    <name evidence="18" type="ORF">BaRGS_00008110</name>
</gene>
<evidence type="ECO:0000313" key="19">
    <source>
        <dbReference type="Proteomes" id="UP001519460"/>
    </source>
</evidence>
<accession>A0ABD0LMK8</accession>
<keyword evidence="11" id="KW-0496">Mitochondrion</keyword>
<sequence>MASAAVRFGQHLKELRIHLCQKSAASKGVRDFIEKHYVELKKNNPKFPILVRECSDVQPRIYARYELGKETSLPLSNMDSQQVLRAVESLAKRT</sequence>
<comment type="similarity">
    <text evidence="3">Belongs to the complex I NDUFA2 subunit family.</text>
</comment>
<protein>
    <recommendedName>
        <fullName evidence="5">NADH dehydrogenase [ubiquinone] 1 alpha subcomplex subunit 2</fullName>
    </recommendedName>
    <alternativeName>
        <fullName evidence="14">Complex I-B8</fullName>
    </alternativeName>
    <alternativeName>
        <fullName evidence="15">NADH-ubiquinone oxidoreductase B8 subunit</fullName>
    </alternativeName>
</protein>
<feature type="disulfide bond" description="Redox-active" evidence="16">
    <location>
        <begin position="20"/>
        <end position="54"/>
    </location>
</feature>
<keyword evidence="7" id="KW-0679">Respiratory chain</keyword>
<keyword evidence="12" id="KW-0472">Membrane</keyword>
<dbReference type="Gene3D" id="3.40.30.10">
    <property type="entry name" value="Glutaredoxin"/>
    <property type="match status" value="1"/>
</dbReference>
<dbReference type="EMBL" id="JACVVK020000036">
    <property type="protein sequence ID" value="KAK7500535.1"/>
    <property type="molecule type" value="Genomic_DNA"/>
</dbReference>
<keyword evidence="19" id="KW-1185">Reference proteome</keyword>
<evidence type="ECO:0000256" key="4">
    <source>
        <dbReference type="ARBA" id="ARBA00011533"/>
    </source>
</evidence>
<evidence type="ECO:0000256" key="13">
    <source>
        <dbReference type="ARBA" id="ARBA00023157"/>
    </source>
</evidence>
<evidence type="ECO:0000256" key="12">
    <source>
        <dbReference type="ARBA" id="ARBA00023136"/>
    </source>
</evidence>
<evidence type="ECO:0000256" key="6">
    <source>
        <dbReference type="ARBA" id="ARBA00022448"/>
    </source>
</evidence>
<dbReference type="InterPro" id="IPR016464">
    <property type="entry name" value="NADH_Ub_cplx-1_asu_su-2"/>
</dbReference>
<feature type="domain" description="Ribosomal protein/NADH dehydrogenase" evidence="17">
    <location>
        <begin position="21"/>
        <end position="94"/>
    </location>
</feature>
<evidence type="ECO:0000256" key="5">
    <source>
        <dbReference type="ARBA" id="ARBA00016394"/>
    </source>
</evidence>
<dbReference type="InterPro" id="IPR007741">
    <property type="entry name" value="Ribosomal_mL43/mS25/NADH_DH"/>
</dbReference>
<evidence type="ECO:0000256" key="15">
    <source>
        <dbReference type="ARBA" id="ARBA00032513"/>
    </source>
</evidence>
<evidence type="ECO:0000256" key="1">
    <source>
        <dbReference type="ARBA" id="ARBA00003195"/>
    </source>
</evidence>
<dbReference type="GO" id="GO:0045271">
    <property type="term" value="C:respiratory chain complex I"/>
    <property type="evidence" value="ECO:0007669"/>
    <property type="project" value="UniProtKB-ARBA"/>
</dbReference>
<comment type="subcellular location">
    <subcellularLocation>
        <location evidence="2">Mitochondrion inner membrane</location>
        <topology evidence="2">Peripheral membrane protein</topology>
        <orientation evidence="2">Matrix side</orientation>
    </subcellularLocation>
</comment>
<dbReference type="PANTHER" id="PTHR12878">
    <property type="entry name" value="NADH-UBIQUINONE OXIDOREDUCTASE B8 SUBUNIT"/>
    <property type="match status" value="1"/>
</dbReference>
<dbReference type="Pfam" id="PF05047">
    <property type="entry name" value="L51_S25_CI-B8"/>
    <property type="match status" value="1"/>
</dbReference>
<dbReference type="PIRSF" id="PIRSF005822">
    <property type="entry name" value="NDUA2"/>
    <property type="match status" value="1"/>
</dbReference>
<evidence type="ECO:0000256" key="14">
    <source>
        <dbReference type="ARBA" id="ARBA00031441"/>
    </source>
</evidence>
<evidence type="ECO:0000256" key="2">
    <source>
        <dbReference type="ARBA" id="ARBA00004443"/>
    </source>
</evidence>
<keyword evidence="13 16" id="KW-1015">Disulfide bond</keyword>
<reference evidence="18 19" key="1">
    <citation type="journal article" date="2023" name="Sci. Data">
        <title>Genome assembly of the Korean intertidal mud-creeper Batillaria attramentaria.</title>
        <authorList>
            <person name="Patra A.K."/>
            <person name="Ho P.T."/>
            <person name="Jun S."/>
            <person name="Lee S.J."/>
            <person name="Kim Y."/>
            <person name="Won Y.J."/>
        </authorList>
    </citation>
    <scope>NUCLEOTIDE SEQUENCE [LARGE SCALE GENOMIC DNA]</scope>
    <source>
        <strain evidence="18">Wonlab-2016</strain>
    </source>
</reference>
<dbReference type="Proteomes" id="UP001519460">
    <property type="component" value="Unassembled WGS sequence"/>
</dbReference>
<proteinExistence type="inferred from homology"/>
<organism evidence="18 19">
    <name type="scientific">Batillaria attramentaria</name>
    <dbReference type="NCBI Taxonomy" id="370345"/>
    <lineage>
        <taxon>Eukaryota</taxon>
        <taxon>Metazoa</taxon>
        <taxon>Spiralia</taxon>
        <taxon>Lophotrochozoa</taxon>
        <taxon>Mollusca</taxon>
        <taxon>Gastropoda</taxon>
        <taxon>Caenogastropoda</taxon>
        <taxon>Sorbeoconcha</taxon>
        <taxon>Cerithioidea</taxon>
        <taxon>Batillariidae</taxon>
        <taxon>Batillaria</taxon>
    </lineage>
</organism>
<evidence type="ECO:0000256" key="8">
    <source>
        <dbReference type="ARBA" id="ARBA00022792"/>
    </source>
</evidence>
<evidence type="ECO:0000313" key="18">
    <source>
        <dbReference type="EMBL" id="KAK7500535.1"/>
    </source>
</evidence>
<keyword evidence="6" id="KW-0813">Transport</keyword>
<comment type="function">
    <text evidence="1">Accessory subunit of the mitochondrial membrane respiratory chain NADH dehydrogenase (Complex I), that is believed not to be involved in catalysis. Complex I functions in the transfer of electrons from NADH to the respiratory chain. The immediate electron acceptor for the enzyme is believed to be ubiquinone.</text>
</comment>
<keyword evidence="9" id="KW-0249">Electron transport</keyword>
<evidence type="ECO:0000256" key="10">
    <source>
        <dbReference type="ARBA" id="ARBA00022990"/>
    </source>
</evidence>
<evidence type="ECO:0000259" key="17">
    <source>
        <dbReference type="SMART" id="SM00916"/>
    </source>
</evidence>
<comment type="subunit">
    <text evidence="4">Complex I is composed of 45 different subunits.</text>
</comment>
<evidence type="ECO:0000256" key="7">
    <source>
        <dbReference type="ARBA" id="ARBA00022660"/>
    </source>
</evidence>
<dbReference type="InterPro" id="IPR036249">
    <property type="entry name" value="Thioredoxin-like_sf"/>
</dbReference>
<evidence type="ECO:0000256" key="9">
    <source>
        <dbReference type="ARBA" id="ARBA00022982"/>
    </source>
</evidence>
<evidence type="ECO:0000256" key="11">
    <source>
        <dbReference type="ARBA" id="ARBA00023128"/>
    </source>
</evidence>
<dbReference type="SUPFAM" id="SSF52833">
    <property type="entry name" value="Thioredoxin-like"/>
    <property type="match status" value="1"/>
</dbReference>
<keyword evidence="8" id="KW-0999">Mitochondrion inner membrane</keyword>
<evidence type="ECO:0000256" key="16">
    <source>
        <dbReference type="PIRSR" id="PIRSR005822-1"/>
    </source>
</evidence>
<comment type="caution">
    <text evidence="18">The sequence shown here is derived from an EMBL/GenBank/DDBJ whole genome shotgun (WGS) entry which is preliminary data.</text>
</comment>
<keyword evidence="10" id="KW-0007">Acetylation</keyword>
<evidence type="ECO:0000256" key="3">
    <source>
        <dbReference type="ARBA" id="ARBA00008939"/>
    </source>
</evidence>
<name>A0ABD0LMK8_9CAEN</name>